<dbReference type="EMBL" id="FZNO01000018">
    <property type="protein sequence ID" value="SNR68023.1"/>
    <property type="molecule type" value="Genomic_DNA"/>
</dbReference>
<dbReference type="Proteomes" id="UP000198403">
    <property type="component" value="Unassembled WGS sequence"/>
</dbReference>
<gene>
    <name evidence="1" type="ORF">SAMN06272737_118126</name>
</gene>
<dbReference type="AlphaFoldDB" id="A0A238YBN5"/>
<protein>
    <submittedName>
        <fullName evidence="1">Uncharacterized protein</fullName>
    </submittedName>
</protein>
<name>A0A238YBN5_9ACTN</name>
<evidence type="ECO:0000313" key="1">
    <source>
        <dbReference type="EMBL" id="SNR68023.1"/>
    </source>
</evidence>
<accession>A0A238YBN5</accession>
<feature type="non-terminal residue" evidence="1">
    <location>
        <position position="1"/>
    </location>
</feature>
<sequence length="68" mass="8319">RRKGGDLDLRGELTELSLPEIRHLVICLVWRPDPDPNQVLHWSHWRRRHQARARRCHYATREARYVRL</sequence>
<organism evidence="1 2">
    <name type="scientific">Blastococcus mobilis</name>
    <dbReference type="NCBI Taxonomy" id="1938746"/>
    <lineage>
        <taxon>Bacteria</taxon>
        <taxon>Bacillati</taxon>
        <taxon>Actinomycetota</taxon>
        <taxon>Actinomycetes</taxon>
        <taxon>Geodermatophilales</taxon>
        <taxon>Geodermatophilaceae</taxon>
        <taxon>Blastococcus</taxon>
    </lineage>
</organism>
<proteinExistence type="predicted"/>
<reference evidence="1 2" key="1">
    <citation type="submission" date="2017-06" db="EMBL/GenBank/DDBJ databases">
        <authorList>
            <person name="Kim H.J."/>
            <person name="Triplett B.A."/>
        </authorList>
    </citation>
    <scope>NUCLEOTIDE SEQUENCE [LARGE SCALE GENOMIC DNA]</scope>
    <source>
        <strain evidence="1 2">DSM 44272</strain>
    </source>
</reference>
<keyword evidence="2" id="KW-1185">Reference proteome</keyword>
<evidence type="ECO:0000313" key="2">
    <source>
        <dbReference type="Proteomes" id="UP000198403"/>
    </source>
</evidence>